<dbReference type="AlphaFoldDB" id="A0A9P9DYK3"/>
<dbReference type="PANTHER" id="PTHR36587:SF2">
    <property type="entry name" value="EXPRESSION SITE-ASSOCIATED GENE 3 (ESAG3)-LIKE PROTEIN"/>
    <property type="match status" value="1"/>
</dbReference>
<evidence type="ECO:0000313" key="4">
    <source>
        <dbReference type="Proteomes" id="UP000738349"/>
    </source>
</evidence>
<feature type="compositionally biased region" description="Basic and acidic residues" evidence="1">
    <location>
        <begin position="518"/>
        <end position="532"/>
    </location>
</feature>
<comment type="caution">
    <text evidence="3">The sequence shown here is derived from an EMBL/GenBank/DDBJ whole genome shotgun (WGS) entry which is preliminary data.</text>
</comment>
<dbReference type="EMBL" id="JAGMUV010000019">
    <property type="protein sequence ID" value="KAH7127362.1"/>
    <property type="molecule type" value="Genomic_DNA"/>
</dbReference>
<accession>A0A9P9DYK3</accession>
<feature type="region of interest" description="Disordered" evidence="1">
    <location>
        <begin position="515"/>
        <end position="566"/>
    </location>
</feature>
<dbReference type="PANTHER" id="PTHR36587">
    <property type="entry name" value="EXPRESSION SITE-ASSOCIATED GENE 3 (ESAG3)-LIKE PROTEIN"/>
    <property type="match status" value="1"/>
</dbReference>
<feature type="transmembrane region" description="Helical" evidence="2">
    <location>
        <begin position="12"/>
        <end position="29"/>
    </location>
</feature>
<gene>
    <name evidence="3" type="ORF">EDB81DRAFT_141107</name>
</gene>
<organism evidence="3 4">
    <name type="scientific">Dactylonectria macrodidyma</name>
    <dbReference type="NCBI Taxonomy" id="307937"/>
    <lineage>
        <taxon>Eukaryota</taxon>
        <taxon>Fungi</taxon>
        <taxon>Dikarya</taxon>
        <taxon>Ascomycota</taxon>
        <taxon>Pezizomycotina</taxon>
        <taxon>Sordariomycetes</taxon>
        <taxon>Hypocreomycetidae</taxon>
        <taxon>Hypocreales</taxon>
        <taxon>Nectriaceae</taxon>
        <taxon>Dactylonectria</taxon>
    </lineage>
</organism>
<dbReference type="OrthoDB" id="422736at2759"/>
<protein>
    <submittedName>
        <fullName evidence="3">Uncharacterized protein</fullName>
    </submittedName>
</protein>
<evidence type="ECO:0000313" key="3">
    <source>
        <dbReference type="EMBL" id="KAH7127362.1"/>
    </source>
</evidence>
<dbReference type="Proteomes" id="UP000738349">
    <property type="component" value="Unassembled WGS sequence"/>
</dbReference>
<name>A0A9P9DYK3_9HYPO</name>
<evidence type="ECO:0000256" key="1">
    <source>
        <dbReference type="SAM" id="MobiDB-lite"/>
    </source>
</evidence>
<keyword evidence="2" id="KW-1133">Transmembrane helix</keyword>
<dbReference type="CDD" id="cd22997">
    <property type="entry name" value="GT_LH"/>
    <property type="match status" value="1"/>
</dbReference>
<keyword evidence="2" id="KW-0472">Membrane</keyword>
<evidence type="ECO:0000256" key="2">
    <source>
        <dbReference type="SAM" id="Phobius"/>
    </source>
</evidence>
<keyword evidence="2" id="KW-0812">Transmembrane</keyword>
<keyword evidence="4" id="KW-1185">Reference proteome</keyword>
<proteinExistence type="predicted"/>
<reference evidence="3" key="1">
    <citation type="journal article" date="2021" name="Nat. Commun.">
        <title>Genetic determinants of endophytism in the Arabidopsis root mycobiome.</title>
        <authorList>
            <person name="Mesny F."/>
            <person name="Miyauchi S."/>
            <person name="Thiergart T."/>
            <person name="Pickel B."/>
            <person name="Atanasova L."/>
            <person name="Karlsson M."/>
            <person name="Huettel B."/>
            <person name="Barry K.W."/>
            <person name="Haridas S."/>
            <person name="Chen C."/>
            <person name="Bauer D."/>
            <person name="Andreopoulos W."/>
            <person name="Pangilinan J."/>
            <person name="LaButti K."/>
            <person name="Riley R."/>
            <person name="Lipzen A."/>
            <person name="Clum A."/>
            <person name="Drula E."/>
            <person name="Henrissat B."/>
            <person name="Kohler A."/>
            <person name="Grigoriev I.V."/>
            <person name="Martin F.M."/>
            <person name="Hacquard S."/>
        </authorList>
    </citation>
    <scope>NUCLEOTIDE SEQUENCE</scope>
    <source>
        <strain evidence="3">MPI-CAGE-AT-0147</strain>
    </source>
</reference>
<sequence length="566" mass="63504">MIVSASVVPRNAGVIIVLVTVLLVVALNLRSSEFTYGLDSISSSSHAQHRKPSRLHYLVPATAVKPPLCAVVASALANRFPIPTILGWKGKGEYDAKAAHIAKLRSIRRYLYSDAGAHEDDLAIVVDGFDVLAQIPAATVIERYFDFIGAADRNLADQRGLTVEEVHEKGLKHTLVWGTDKGCFPGGRDDPRCWLVPFSTLPRFKWGPKTENGEMIYSESRFLNSGTVIGHLGDLRTFIDASLRLINETWDPEFKFKNSDQYYISTLYARQEYHRAIDLNGGVFPLEVNGRKVPELRQNEQDQTEYHVLVDKEYSLTQTQCHNNKFMHKLRYGNYDLTTTINDDLLEEGDTFHPYTIQMPSSLYQGLRRVWEGMLEEERPLGSARQWIRSLELSTNIGTRNIYAFYHNTCSKGAFVGKYQDSWFFPLIRPLLRASVRAINDQEYITSRPIDGRMWTVGPAFPDAPELQDEFGGVWTDLEAEAFIPLQQFCKEDVEAAIGKAEVPTIAVNTEDVQVVADKQEEAPVEDKKEEAPPAENNGDATPPVENQEAAPPVVNAEEVQAAEGK</sequence>